<dbReference type="PATRIC" id="fig|269796.9.peg.2151"/>
<dbReference type="SMART" id="SM00345">
    <property type="entry name" value="HTH_GNTR"/>
    <property type="match status" value="1"/>
</dbReference>
<dbReference type="HOGENOM" id="CLU_017584_5_4_5"/>
<dbReference type="PhylomeDB" id="Q2RSN2"/>
<keyword evidence="2" id="KW-0238">DNA-binding</keyword>
<evidence type="ECO:0000256" key="1">
    <source>
        <dbReference type="ARBA" id="ARBA00023015"/>
    </source>
</evidence>
<dbReference type="PRINTS" id="PR00035">
    <property type="entry name" value="HTHGNTR"/>
</dbReference>
<proteinExistence type="predicted"/>
<dbReference type="PANTHER" id="PTHR43537">
    <property type="entry name" value="TRANSCRIPTIONAL REGULATOR, GNTR FAMILY"/>
    <property type="match status" value="1"/>
</dbReference>
<dbReference type="PANTHER" id="PTHR43537:SF41">
    <property type="entry name" value="TRANSCRIPTIONAL REGULATORY PROTEIN"/>
    <property type="match status" value="1"/>
</dbReference>
<dbReference type="Pfam" id="PF00392">
    <property type="entry name" value="GntR"/>
    <property type="match status" value="1"/>
</dbReference>
<dbReference type="Gene3D" id="1.10.10.10">
    <property type="entry name" value="Winged helix-like DNA-binding domain superfamily/Winged helix DNA-binding domain"/>
    <property type="match status" value="1"/>
</dbReference>
<keyword evidence="3" id="KW-0804">Transcription</keyword>
<dbReference type="STRING" id="269796.Rru_A2063"/>
<evidence type="ECO:0000256" key="3">
    <source>
        <dbReference type="ARBA" id="ARBA00023163"/>
    </source>
</evidence>
<dbReference type="GO" id="GO:0003677">
    <property type="term" value="F:DNA binding"/>
    <property type="evidence" value="ECO:0007669"/>
    <property type="project" value="UniProtKB-KW"/>
</dbReference>
<keyword evidence="6" id="KW-1185">Reference proteome</keyword>
<reference evidence="5 6" key="1">
    <citation type="journal article" date="2011" name="Stand. Genomic Sci.">
        <title>Complete genome sequence of Rhodospirillum rubrum type strain (S1).</title>
        <authorList>
            <person name="Munk A.C."/>
            <person name="Copeland A."/>
            <person name="Lucas S."/>
            <person name="Lapidus A."/>
            <person name="Del Rio T.G."/>
            <person name="Barry K."/>
            <person name="Detter J.C."/>
            <person name="Hammon N."/>
            <person name="Israni S."/>
            <person name="Pitluck S."/>
            <person name="Brettin T."/>
            <person name="Bruce D."/>
            <person name="Han C."/>
            <person name="Tapia R."/>
            <person name="Gilna P."/>
            <person name="Schmutz J."/>
            <person name="Larimer F."/>
            <person name="Land M."/>
            <person name="Kyrpides N.C."/>
            <person name="Mavromatis K."/>
            <person name="Richardson P."/>
            <person name="Rohde M."/>
            <person name="Goker M."/>
            <person name="Klenk H.P."/>
            <person name="Zhang Y."/>
            <person name="Roberts G.P."/>
            <person name="Reslewic S."/>
            <person name="Schwartz D.C."/>
        </authorList>
    </citation>
    <scope>NUCLEOTIDE SEQUENCE [LARGE SCALE GENOMIC DNA]</scope>
    <source>
        <strain evidence="6">ATCC 11170 / ATH 1.1.1 / DSM 467 / LMG 4362 / NCIMB 8255 / S1</strain>
    </source>
</reference>
<dbReference type="PROSITE" id="PS50949">
    <property type="entry name" value="HTH_GNTR"/>
    <property type="match status" value="1"/>
</dbReference>
<evidence type="ECO:0000259" key="4">
    <source>
        <dbReference type="PROSITE" id="PS50949"/>
    </source>
</evidence>
<organism evidence="5 6">
    <name type="scientific">Rhodospirillum rubrum (strain ATCC 11170 / ATH 1.1.1 / DSM 467 / LMG 4362 / NCIMB 8255 / S1)</name>
    <dbReference type="NCBI Taxonomy" id="269796"/>
    <lineage>
        <taxon>Bacteria</taxon>
        <taxon>Pseudomonadati</taxon>
        <taxon>Pseudomonadota</taxon>
        <taxon>Alphaproteobacteria</taxon>
        <taxon>Rhodospirillales</taxon>
        <taxon>Rhodospirillaceae</taxon>
        <taxon>Rhodospirillum</taxon>
    </lineage>
</organism>
<dbReference type="eggNOG" id="COG1802">
    <property type="taxonomic scope" value="Bacteria"/>
</dbReference>
<name>Q2RSN2_RHORT</name>
<dbReference type="GO" id="GO:0003700">
    <property type="term" value="F:DNA-binding transcription factor activity"/>
    <property type="evidence" value="ECO:0007669"/>
    <property type="project" value="InterPro"/>
</dbReference>
<dbReference type="Pfam" id="PF07729">
    <property type="entry name" value="FCD"/>
    <property type="match status" value="1"/>
</dbReference>
<dbReference type="InterPro" id="IPR000524">
    <property type="entry name" value="Tscrpt_reg_HTH_GntR"/>
</dbReference>
<evidence type="ECO:0000313" key="6">
    <source>
        <dbReference type="Proteomes" id="UP000001929"/>
    </source>
</evidence>
<dbReference type="Proteomes" id="UP000001929">
    <property type="component" value="Chromosome"/>
</dbReference>
<dbReference type="InterPro" id="IPR036390">
    <property type="entry name" value="WH_DNA-bd_sf"/>
</dbReference>
<evidence type="ECO:0000313" key="5">
    <source>
        <dbReference type="EMBL" id="ABC22863.1"/>
    </source>
</evidence>
<dbReference type="SMART" id="SM00895">
    <property type="entry name" value="FCD"/>
    <property type="match status" value="1"/>
</dbReference>
<dbReference type="SUPFAM" id="SSF46785">
    <property type="entry name" value="Winged helix' DNA-binding domain"/>
    <property type="match status" value="1"/>
</dbReference>
<gene>
    <name evidence="5" type="ordered locus">Rru_A2063</name>
</gene>
<sequence length="222" mass="24722">MTTTLNRQTMSSGLTALLRDAILNGQIAEGTQLRQDALARQYEVSRIPVREALRQLEAEGLIIGHAHRSSVVASLSLSEITEIFEIRSILEPHLLRRSLIHLSTADFDRAESVLDAYDAALDAGDMARWGELNWVFHQMLLEPAERPQTMAIVDGLRRRVDRYTRLQINLTDGARKSRLEHRAILAKARAGAVEDCAAMVRDHILGAAGDLTGFLRDNYGKA</sequence>
<protein>
    <submittedName>
        <fullName evidence="5">Transcriptional regulator, GntR family</fullName>
    </submittedName>
</protein>
<dbReference type="InterPro" id="IPR008920">
    <property type="entry name" value="TF_FadR/GntR_C"/>
</dbReference>
<evidence type="ECO:0000256" key="2">
    <source>
        <dbReference type="ARBA" id="ARBA00023125"/>
    </source>
</evidence>
<dbReference type="InterPro" id="IPR011711">
    <property type="entry name" value="GntR_C"/>
</dbReference>
<dbReference type="RefSeq" id="WP_011389816.1">
    <property type="nucleotide sequence ID" value="NC_007643.1"/>
</dbReference>
<feature type="domain" description="HTH gntR-type" evidence="4">
    <location>
        <begin position="8"/>
        <end position="75"/>
    </location>
</feature>
<dbReference type="AlphaFoldDB" id="Q2RSN2"/>
<keyword evidence="1" id="KW-0805">Transcription regulation</keyword>
<dbReference type="SUPFAM" id="SSF48008">
    <property type="entry name" value="GntR ligand-binding domain-like"/>
    <property type="match status" value="1"/>
</dbReference>
<dbReference type="KEGG" id="rru:Rru_A2063"/>
<dbReference type="EMBL" id="CP000230">
    <property type="protein sequence ID" value="ABC22863.1"/>
    <property type="molecule type" value="Genomic_DNA"/>
</dbReference>
<accession>Q2RSN2</accession>
<dbReference type="InterPro" id="IPR036388">
    <property type="entry name" value="WH-like_DNA-bd_sf"/>
</dbReference>
<dbReference type="Gene3D" id="1.20.120.530">
    <property type="entry name" value="GntR ligand-binding domain-like"/>
    <property type="match status" value="1"/>
</dbReference>
<dbReference type="CDD" id="cd07377">
    <property type="entry name" value="WHTH_GntR"/>
    <property type="match status" value="1"/>
</dbReference>
<dbReference type="EnsemblBacteria" id="ABC22863">
    <property type="protein sequence ID" value="ABC22863"/>
    <property type="gene ID" value="Rru_A2063"/>
</dbReference>